<evidence type="ECO:0000313" key="4">
    <source>
        <dbReference type="Proteomes" id="UP000777774"/>
    </source>
</evidence>
<protein>
    <submittedName>
        <fullName evidence="3">16S/23S rRNA (Cytidine-2'-O)-methyltransferase</fullName>
    </submittedName>
</protein>
<dbReference type="Pfam" id="PF01479">
    <property type="entry name" value="S4"/>
    <property type="match status" value="1"/>
</dbReference>
<keyword evidence="4" id="KW-1185">Reference proteome</keyword>
<accession>A0ABX1K5F4</accession>
<evidence type="ECO:0000259" key="2">
    <source>
        <dbReference type="SMART" id="SM00363"/>
    </source>
</evidence>
<dbReference type="EMBL" id="JAAXOY010000465">
    <property type="protein sequence ID" value="NKY40805.1"/>
    <property type="molecule type" value="Genomic_DNA"/>
</dbReference>
<gene>
    <name evidence="3" type="ORF">HGA02_15115</name>
</gene>
<dbReference type="Gene3D" id="3.10.290.10">
    <property type="entry name" value="RNA-binding S4 domain"/>
    <property type="match status" value="1"/>
</dbReference>
<feature type="non-terminal residue" evidence="3">
    <location>
        <position position="71"/>
    </location>
</feature>
<organism evidence="3 4">
    <name type="scientific">Cellulomonas septica</name>
    <dbReference type="NCBI Taxonomy" id="285080"/>
    <lineage>
        <taxon>Bacteria</taxon>
        <taxon>Bacillati</taxon>
        <taxon>Actinomycetota</taxon>
        <taxon>Actinomycetes</taxon>
        <taxon>Micrococcales</taxon>
        <taxon>Cellulomonadaceae</taxon>
        <taxon>Cellulomonas</taxon>
    </lineage>
</organism>
<dbReference type="InterPro" id="IPR036986">
    <property type="entry name" value="S4_RNA-bd_sf"/>
</dbReference>
<dbReference type="SUPFAM" id="SSF55174">
    <property type="entry name" value="Alpha-L RNA-binding motif"/>
    <property type="match status" value="1"/>
</dbReference>
<sequence>MTTRLDSELVRRGLARSRGHAGELIAAGRVSVDGRAVARASVQVSDEDAVDVALDPDDPGYASRAAHKLAG</sequence>
<dbReference type="SMART" id="SM00363">
    <property type="entry name" value="S4"/>
    <property type="match status" value="1"/>
</dbReference>
<proteinExistence type="predicted"/>
<dbReference type="PROSITE" id="PS50889">
    <property type="entry name" value="S4"/>
    <property type="match status" value="1"/>
</dbReference>
<dbReference type="CDD" id="cd00165">
    <property type="entry name" value="S4"/>
    <property type="match status" value="1"/>
</dbReference>
<reference evidence="3 4" key="1">
    <citation type="submission" date="2020-04" db="EMBL/GenBank/DDBJ databases">
        <title>MicrobeNet Type strains.</title>
        <authorList>
            <person name="Nicholson A.C."/>
        </authorList>
    </citation>
    <scope>NUCLEOTIDE SEQUENCE [LARGE SCALE GENOMIC DNA]</scope>
    <source>
        <strain evidence="3 4">ATCC BAA-787</strain>
    </source>
</reference>
<name>A0ABX1K5F4_9CELL</name>
<keyword evidence="1" id="KW-0694">RNA-binding</keyword>
<dbReference type="RefSeq" id="WP_343035504.1">
    <property type="nucleotide sequence ID" value="NZ_JAAXOY010000465.1"/>
</dbReference>
<dbReference type="Proteomes" id="UP000777774">
    <property type="component" value="Unassembled WGS sequence"/>
</dbReference>
<evidence type="ECO:0000256" key="1">
    <source>
        <dbReference type="PROSITE-ProRule" id="PRU00182"/>
    </source>
</evidence>
<evidence type="ECO:0000313" key="3">
    <source>
        <dbReference type="EMBL" id="NKY40805.1"/>
    </source>
</evidence>
<dbReference type="InterPro" id="IPR002942">
    <property type="entry name" value="S4_RNA-bd"/>
</dbReference>
<comment type="caution">
    <text evidence="3">The sequence shown here is derived from an EMBL/GenBank/DDBJ whole genome shotgun (WGS) entry which is preliminary data.</text>
</comment>
<feature type="domain" description="RNA-binding S4" evidence="2">
    <location>
        <begin position="3"/>
        <end position="70"/>
    </location>
</feature>